<dbReference type="AlphaFoldDB" id="A0A7R9NZU8"/>
<dbReference type="InterPro" id="IPR028002">
    <property type="entry name" value="Myb_DNA-bind_5"/>
</dbReference>
<evidence type="ECO:0000256" key="5">
    <source>
        <dbReference type="ARBA" id="ARBA00025466"/>
    </source>
</evidence>
<keyword evidence="3" id="KW-0805">Transcription regulation</keyword>
<evidence type="ECO:0000313" key="9">
    <source>
        <dbReference type="EMBL" id="CAD7462179.1"/>
    </source>
</evidence>
<accession>A0A7R9NZU8</accession>
<comment type="subunit">
    <text evidence="1">Self-associates forming complexes of several hundred monomers.</text>
</comment>
<evidence type="ECO:0000259" key="8">
    <source>
        <dbReference type="Pfam" id="PF13873"/>
    </source>
</evidence>
<feature type="region of interest" description="Disordered" evidence="7">
    <location>
        <begin position="125"/>
        <end position="152"/>
    </location>
</feature>
<dbReference type="Pfam" id="PF13873">
    <property type="entry name" value="Myb_DNA-bind_5"/>
    <property type="match status" value="1"/>
</dbReference>
<name>A0A7R9NZU8_9NEOP</name>
<reference evidence="9" key="1">
    <citation type="submission" date="2020-11" db="EMBL/GenBank/DDBJ databases">
        <authorList>
            <person name="Tran Van P."/>
        </authorList>
    </citation>
    <scope>NUCLEOTIDE SEQUENCE</scope>
</reference>
<protein>
    <recommendedName>
        <fullName evidence="2">Regulatory protein zeste</fullName>
    </recommendedName>
</protein>
<proteinExistence type="predicted"/>
<evidence type="ECO:0000256" key="6">
    <source>
        <dbReference type="SAM" id="Coils"/>
    </source>
</evidence>
<evidence type="ECO:0000256" key="4">
    <source>
        <dbReference type="ARBA" id="ARBA00023163"/>
    </source>
</evidence>
<dbReference type="PANTHER" id="PTHR21411:SF0">
    <property type="entry name" value="REGULATORY PROTEIN ZESTE"/>
    <property type="match status" value="1"/>
</dbReference>
<evidence type="ECO:0000256" key="2">
    <source>
        <dbReference type="ARBA" id="ARBA00016807"/>
    </source>
</evidence>
<dbReference type="EMBL" id="OE005710">
    <property type="protein sequence ID" value="CAD7462179.1"/>
    <property type="molecule type" value="Genomic_DNA"/>
</dbReference>
<keyword evidence="6" id="KW-0175">Coiled coil</keyword>
<gene>
    <name evidence="9" type="ORF">TTEB3V08_LOCUS10073</name>
</gene>
<comment type="function">
    <text evidence="5">Involved in transvection phenomena (= synapsis-dependent gene expression), where the synaptic pairing of chromosomes carrying genes with which zeste interacts influences the expression of these genes. Zeste binds to DNA and stimulates transcription from a nearby promoter.</text>
</comment>
<feature type="domain" description="Myb/SANT-like DNA-binding" evidence="8">
    <location>
        <begin position="10"/>
        <end position="83"/>
    </location>
</feature>
<evidence type="ECO:0000256" key="3">
    <source>
        <dbReference type="ARBA" id="ARBA00023015"/>
    </source>
</evidence>
<feature type="coiled-coil region" evidence="6">
    <location>
        <begin position="217"/>
        <end position="311"/>
    </location>
</feature>
<keyword evidence="4" id="KW-0804">Transcription</keyword>
<evidence type="ECO:0000256" key="1">
    <source>
        <dbReference type="ARBA" id="ARBA00011764"/>
    </source>
</evidence>
<sequence length="327" mass="36772">MEDVKRTYDRFTANEREILFGLIHSKSAVIEDKRTSFSVLIAKKKAWQDVAYGFNSYAYVTHRSAPQLKKCWENEKARRKKLLAAKSRRRMATGGFTPGESTDPELETILSTPISYSVDGTKDCDTVLPPAPRPEESSATQSPPEAAIPTFSGTSSSSVLVLTLPQDTIPNALHTTASCHTEMPASSSTVNTPVASKWCKGVPIERVVGQCLNRGTANSLEEKLQIQAARLKCAQLRAENERSARMEKEMLEAAVQAAAHKQQLHDQLMNHQKKLFENQNELHKQLMLKEKQQLEQQNEVHELLMKHKKEAHELKLKLLRDTVMDDI</sequence>
<evidence type="ECO:0000256" key="7">
    <source>
        <dbReference type="SAM" id="MobiDB-lite"/>
    </source>
</evidence>
<organism evidence="9">
    <name type="scientific">Timema tahoe</name>
    <dbReference type="NCBI Taxonomy" id="61484"/>
    <lineage>
        <taxon>Eukaryota</taxon>
        <taxon>Metazoa</taxon>
        <taxon>Ecdysozoa</taxon>
        <taxon>Arthropoda</taxon>
        <taxon>Hexapoda</taxon>
        <taxon>Insecta</taxon>
        <taxon>Pterygota</taxon>
        <taxon>Neoptera</taxon>
        <taxon>Polyneoptera</taxon>
        <taxon>Phasmatodea</taxon>
        <taxon>Timematodea</taxon>
        <taxon>Timematoidea</taxon>
        <taxon>Timematidae</taxon>
        <taxon>Timema</taxon>
    </lineage>
</organism>
<dbReference type="PANTHER" id="PTHR21411">
    <property type="entry name" value="APONTIC"/>
    <property type="match status" value="1"/>
</dbReference>